<dbReference type="WBParaSite" id="Hba_18127">
    <property type="protein sequence ID" value="Hba_18127"/>
    <property type="gene ID" value="Hba_18127"/>
</dbReference>
<dbReference type="InterPro" id="IPR047858">
    <property type="entry name" value="FIGNL1_ATPase"/>
</dbReference>
<feature type="region of interest" description="Disordered" evidence="5">
    <location>
        <begin position="199"/>
        <end position="218"/>
    </location>
</feature>
<dbReference type="Gene3D" id="1.10.8.60">
    <property type="match status" value="1"/>
</dbReference>
<dbReference type="AlphaFoldDB" id="A0A1I7XKT1"/>
<reference evidence="8" key="1">
    <citation type="submission" date="2016-11" db="UniProtKB">
        <authorList>
            <consortium name="WormBaseParasite"/>
        </authorList>
    </citation>
    <scope>IDENTIFICATION</scope>
</reference>
<dbReference type="Proteomes" id="UP000095283">
    <property type="component" value="Unplaced"/>
</dbReference>
<dbReference type="CDD" id="cd19525">
    <property type="entry name" value="RecA-like_Figl-1"/>
    <property type="match status" value="1"/>
</dbReference>
<organism evidence="7 8">
    <name type="scientific">Heterorhabditis bacteriophora</name>
    <name type="common">Entomopathogenic nematode worm</name>
    <dbReference type="NCBI Taxonomy" id="37862"/>
    <lineage>
        <taxon>Eukaryota</taxon>
        <taxon>Metazoa</taxon>
        <taxon>Ecdysozoa</taxon>
        <taxon>Nematoda</taxon>
        <taxon>Chromadorea</taxon>
        <taxon>Rhabditida</taxon>
        <taxon>Rhabditina</taxon>
        <taxon>Rhabditomorpha</taxon>
        <taxon>Strongyloidea</taxon>
        <taxon>Heterorhabditidae</taxon>
        <taxon>Heterorhabditis</taxon>
    </lineage>
</organism>
<dbReference type="GO" id="GO:0016887">
    <property type="term" value="F:ATP hydrolysis activity"/>
    <property type="evidence" value="ECO:0007669"/>
    <property type="project" value="InterPro"/>
</dbReference>
<evidence type="ECO:0000259" key="6">
    <source>
        <dbReference type="SMART" id="SM00382"/>
    </source>
</evidence>
<accession>A0A1I7XKT1</accession>
<dbReference type="GO" id="GO:0008568">
    <property type="term" value="F:microtubule severing ATPase activity"/>
    <property type="evidence" value="ECO:0007669"/>
    <property type="project" value="TreeGrafter"/>
</dbReference>
<feature type="region of interest" description="Disordered" evidence="5">
    <location>
        <begin position="1"/>
        <end position="49"/>
    </location>
</feature>
<evidence type="ECO:0000256" key="3">
    <source>
        <dbReference type="ARBA" id="ARBA00022840"/>
    </source>
</evidence>
<dbReference type="GO" id="GO:0005524">
    <property type="term" value="F:ATP binding"/>
    <property type="evidence" value="ECO:0007669"/>
    <property type="project" value="UniProtKB-KW"/>
</dbReference>
<evidence type="ECO:0000256" key="5">
    <source>
        <dbReference type="SAM" id="MobiDB-lite"/>
    </source>
</evidence>
<dbReference type="InterPro" id="IPR041569">
    <property type="entry name" value="AAA_lid_3"/>
</dbReference>
<dbReference type="Pfam" id="PF17862">
    <property type="entry name" value="AAA_lid_3"/>
    <property type="match status" value="1"/>
</dbReference>
<dbReference type="FunFam" id="1.10.8.60:FF:000022">
    <property type="entry name" value="Fidgetin like 1"/>
    <property type="match status" value="1"/>
</dbReference>
<dbReference type="PANTHER" id="PTHR23074:SF17">
    <property type="entry name" value="FIDGETIN-LIKE PROTEIN 1"/>
    <property type="match status" value="1"/>
</dbReference>
<sequence length="857" mass="95444">MAPPINTKPIRNGESYREYPPAVNARNGKSPYFIGKPKSHRRPLESDNDTFTKKTKFDGFCLSSEEVTRNSNEEVVIDDSDSFTEDKHSRKGRAIKDCDGMLFDFSSDPKLINIKKAIISVVGSDIKKLGDEHLCPTIVSASARCQDINVKKEKRPKPWERRGLASLNDFKMASGQGIVKEMKPVLQQNETSDVNIEVPSHKESQSDTVHCTGGSNSGQKRYMGNKLNMFRKMTPSFNAPPIIRKGLEAMAMNAGGSDEAITGLRAEPSLKHFDENIISLIESEIMSVMKETGWSDVAGLNGAKKALREIVVLPFKRPDVFKGIRSPPKGVLLFGPPGTGKTMIGRCVASQCRATFFNISASSLTSKWVGEGEKLVRALFAVARLKLPSVIFIDEIDSLLSARSESEHESSRRIKTEFLVQLDGVATNSDERLLVLGATNRPQELDEAARRRFAKRLYIALPESSARLAIVQNLLSDMKHSVNDQELQQIANLTEGYLLCSGYSGADMRQLCAEAAMGPIRDIDNCSTMNIETVETEEIRPINVSDFIDASRVVRPTVVEDDLIAYEAWDKNMSPTELTRSGSGQSQMRARILRPVSRPSPTPSPQLRTNRPPPMITHIVYAKAEILEFESYSELELLAKSVETRITESAALRSLGTMFHQARVTLSTTSIVNEFTDAMINSSSLEFLASVFTDASSKSEIFPFIKPPPSIFAENAQNPVIIDAEKAHNHFHAALKSLISNDKQLRMLKQRISAVIDAGFLKTVIEVEFGRRRDTIFMPQLKAILIIQEGQLTMLKLGAIGEELWSRERDLMSAYEVYQKMSQFAATRILSSAATTKITCTHFYIDYFFYLILVVML</sequence>
<dbReference type="InterPro" id="IPR027417">
    <property type="entry name" value="P-loop_NTPase"/>
</dbReference>
<evidence type="ECO:0000313" key="7">
    <source>
        <dbReference type="Proteomes" id="UP000095283"/>
    </source>
</evidence>
<dbReference type="InterPro" id="IPR050304">
    <property type="entry name" value="MT-severing_AAA_ATPase"/>
</dbReference>
<proteinExistence type="inferred from homology"/>
<name>A0A1I7XKT1_HETBA</name>
<dbReference type="FunFam" id="3.40.50.300:FF:000093">
    <property type="entry name" value="Fidgetin-like 1"/>
    <property type="match status" value="1"/>
</dbReference>
<dbReference type="Gene3D" id="3.40.50.300">
    <property type="entry name" value="P-loop containing nucleotide triphosphate hydrolases"/>
    <property type="match status" value="1"/>
</dbReference>
<evidence type="ECO:0000256" key="4">
    <source>
        <dbReference type="ARBA" id="ARBA00035694"/>
    </source>
</evidence>
<feature type="compositionally biased region" description="Polar residues" evidence="5">
    <location>
        <begin position="206"/>
        <end position="218"/>
    </location>
</feature>
<dbReference type="InterPro" id="IPR003959">
    <property type="entry name" value="ATPase_AAA_core"/>
</dbReference>
<dbReference type="InterPro" id="IPR003960">
    <property type="entry name" value="ATPase_AAA_CS"/>
</dbReference>
<evidence type="ECO:0000256" key="2">
    <source>
        <dbReference type="ARBA" id="ARBA00022741"/>
    </source>
</evidence>
<protein>
    <recommendedName>
        <fullName evidence="4">Fidgetin-like protein 1</fullName>
    </recommendedName>
</protein>
<dbReference type="PANTHER" id="PTHR23074">
    <property type="entry name" value="AAA DOMAIN-CONTAINING"/>
    <property type="match status" value="1"/>
</dbReference>
<keyword evidence="2" id="KW-0547">Nucleotide-binding</keyword>
<keyword evidence="7" id="KW-1185">Reference proteome</keyword>
<evidence type="ECO:0000313" key="8">
    <source>
        <dbReference type="WBParaSite" id="Hba_18127"/>
    </source>
</evidence>
<dbReference type="Pfam" id="PF00004">
    <property type="entry name" value="AAA"/>
    <property type="match status" value="1"/>
</dbReference>
<dbReference type="InterPro" id="IPR003593">
    <property type="entry name" value="AAA+_ATPase"/>
</dbReference>
<evidence type="ECO:0000256" key="1">
    <source>
        <dbReference type="ARBA" id="ARBA00006914"/>
    </source>
</evidence>
<dbReference type="GO" id="GO:0008017">
    <property type="term" value="F:microtubule binding"/>
    <property type="evidence" value="ECO:0007669"/>
    <property type="project" value="UniProtKB-ARBA"/>
</dbReference>
<feature type="region of interest" description="Disordered" evidence="5">
    <location>
        <begin position="593"/>
        <end position="613"/>
    </location>
</feature>
<comment type="similarity">
    <text evidence="1">Belongs to the AAA ATPase family.</text>
</comment>
<dbReference type="SUPFAM" id="SSF52540">
    <property type="entry name" value="P-loop containing nucleoside triphosphate hydrolases"/>
    <property type="match status" value="1"/>
</dbReference>
<feature type="domain" description="AAA+ ATPase" evidence="6">
    <location>
        <begin position="327"/>
        <end position="463"/>
    </location>
</feature>
<keyword evidence="3" id="KW-0067">ATP-binding</keyword>
<dbReference type="SMART" id="SM00382">
    <property type="entry name" value="AAA"/>
    <property type="match status" value="1"/>
</dbReference>
<dbReference type="PROSITE" id="PS00674">
    <property type="entry name" value="AAA"/>
    <property type="match status" value="1"/>
</dbReference>